<dbReference type="Proteomes" id="UP000255234">
    <property type="component" value="Unassembled WGS sequence"/>
</dbReference>
<dbReference type="GO" id="GO:0005737">
    <property type="term" value="C:cytoplasm"/>
    <property type="evidence" value="ECO:0007669"/>
    <property type="project" value="UniProtKB-SubCell"/>
</dbReference>
<dbReference type="PANTHER" id="PTHR30008">
    <property type="entry name" value="EXODEOXYRIBONUCLEASE 7 LARGE SUBUNIT"/>
    <property type="match status" value="1"/>
</dbReference>
<dbReference type="AlphaFoldDB" id="A0A378NRN3"/>
<dbReference type="InterPro" id="IPR003753">
    <property type="entry name" value="Exonuc_VII_L"/>
</dbReference>
<evidence type="ECO:0000256" key="4">
    <source>
        <dbReference type="ARBA" id="ARBA00022839"/>
    </source>
</evidence>
<reference evidence="9 10" key="1">
    <citation type="submission" date="2018-06" db="EMBL/GenBank/DDBJ databases">
        <authorList>
            <consortium name="Pathogen Informatics"/>
            <person name="Doyle S."/>
        </authorList>
    </citation>
    <scope>NUCLEOTIDE SEQUENCE [LARGE SCALE GENOMIC DNA]</scope>
    <source>
        <strain evidence="9 10">NCTC10571</strain>
    </source>
</reference>
<keyword evidence="1 5" id="KW-0963">Cytoplasm</keyword>
<dbReference type="RefSeq" id="WP_115151436.1">
    <property type="nucleotide sequence ID" value="NZ_UGPP01000001.1"/>
</dbReference>
<evidence type="ECO:0000313" key="9">
    <source>
        <dbReference type="EMBL" id="STY71053.1"/>
    </source>
</evidence>
<comment type="subcellular location">
    <subcellularLocation>
        <location evidence="5 6">Cytoplasm</location>
    </subcellularLocation>
</comment>
<organism evidence="9 10">
    <name type="scientific">Megamonas hypermegale</name>
    <dbReference type="NCBI Taxonomy" id="158847"/>
    <lineage>
        <taxon>Bacteria</taxon>
        <taxon>Bacillati</taxon>
        <taxon>Bacillota</taxon>
        <taxon>Negativicutes</taxon>
        <taxon>Selenomonadales</taxon>
        <taxon>Selenomonadaceae</taxon>
        <taxon>Megamonas</taxon>
    </lineage>
</organism>
<dbReference type="PANTHER" id="PTHR30008:SF0">
    <property type="entry name" value="EXODEOXYRIBONUCLEASE 7 LARGE SUBUNIT"/>
    <property type="match status" value="1"/>
</dbReference>
<dbReference type="EC" id="3.1.11.6" evidence="5"/>
<dbReference type="GO" id="GO:0009318">
    <property type="term" value="C:exodeoxyribonuclease VII complex"/>
    <property type="evidence" value="ECO:0007669"/>
    <property type="project" value="UniProtKB-UniRule"/>
</dbReference>
<feature type="domain" description="OB-fold nucleic acid binding" evidence="8">
    <location>
        <begin position="6"/>
        <end position="100"/>
    </location>
</feature>
<protein>
    <recommendedName>
        <fullName evidence="5">Exodeoxyribonuclease 7 large subunit</fullName>
        <ecNumber evidence="5">3.1.11.6</ecNumber>
    </recommendedName>
    <alternativeName>
        <fullName evidence="5">Exodeoxyribonuclease VII large subunit</fullName>
        <shortName evidence="5">Exonuclease VII large subunit</shortName>
    </alternativeName>
</protein>
<evidence type="ECO:0000256" key="3">
    <source>
        <dbReference type="ARBA" id="ARBA00022801"/>
    </source>
</evidence>
<comment type="catalytic activity">
    <reaction evidence="5 6">
        <text>Exonucleolytic cleavage in either 5'- to 3'- or 3'- to 5'-direction to yield nucleoside 5'-phosphates.</text>
        <dbReference type="EC" id="3.1.11.6"/>
    </reaction>
</comment>
<accession>A0A378NRN3</accession>
<evidence type="ECO:0000256" key="6">
    <source>
        <dbReference type="RuleBase" id="RU004355"/>
    </source>
</evidence>
<evidence type="ECO:0000256" key="5">
    <source>
        <dbReference type="HAMAP-Rule" id="MF_00378"/>
    </source>
</evidence>
<dbReference type="HAMAP" id="MF_00378">
    <property type="entry name" value="Exonuc_7_L"/>
    <property type="match status" value="1"/>
</dbReference>
<dbReference type="Pfam" id="PF02601">
    <property type="entry name" value="Exonuc_VII_L"/>
    <property type="match status" value="1"/>
</dbReference>
<name>A0A378NRN3_9FIRM</name>
<feature type="domain" description="Exonuclease VII large subunit C-terminal" evidence="7">
    <location>
        <begin position="124"/>
        <end position="346"/>
    </location>
</feature>
<dbReference type="CDD" id="cd04489">
    <property type="entry name" value="ExoVII_LU_OBF"/>
    <property type="match status" value="1"/>
</dbReference>
<dbReference type="EMBL" id="UGPP01000001">
    <property type="protein sequence ID" value="STY71053.1"/>
    <property type="molecule type" value="Genomic_DNA"/>
</dbReference>
<evidence type="ECO:0000259" key="8">
    <source>
        <dbReference type="Pfam" id="PF13742"/>
    </source>
</evidence>
<gene>
    <name evidence="5 9" type="primary">xseA</name>
    <name evidence="9" type="ORF">NCTC10571_01205</name>
</gene>
<dbReference type="Pfam" id="PF13742">
    <property type="entry name" value="tRNA_anti_2"/>
    <property type="match status" value="1"/>
</dbReference>
<evidence type="ECO:0000256" key="1">
    <source>
        <dbReference type="ARBA" id="ARBA00022490"/>
    </source>
</evidence>
<comment type="similarity">
    <text evidence="5 6">Belongs to the XseA family.</text>
</comment>
<keyword evidence="3 5" id="KW-0378">Hydrolase</keyword>
<evidence type="ECO:0000256" key="2">
    <source>
        <dbReference type="ARBA" id="ARBA00022722"/>
    </source>
</evidence>
<dbReference type="InterPro" id="IPR020579">
    <property type="entry name" value="Exonuc_VII_lsu_C"/>
</dbReference>
<comment type="subunit">
    <text evidence="5">Heterooligomer composed of large and small subunits.</text>
</comment>
<dbReference type="GO" id="GO:0003676">
    <property type="term" value="F:nucleic acid binding"/>
    <property type="evidence" value="ECO:0007669"/>
    <property type="project" value="InterPro"/>
</dbReference>
<dbReference type="GO" id="GO:0008855">
    <property type="term" value="F:exodeoxyribonuclease VII activity"/>
    <property type="evidence" value="ECO:0007669"/>
    <property type="project" value="UniProtKB-UniRule"/>
</dbReference>
<dbReference type="InterPro" id="IPR025824">
    <property type="entry name" value="OB-fold_nuc-bd_dom"/>
</dbReference>
<evidence type="ECO:0000313" key="10">
    <source>
        <dbReference type="Proteomes" id="UP000255234"/>
    </source>
</evidence>
<proteinExistence type="inferred from homology"/>
<sequence>MAGKIYTVSQLNKYLRQQFDNDIILQNIMLKGEISNFKVHSSGHCYFTLKDNLASIKCVAFRFNAMKFRFAPQNGMKVIASGYISIYEKDGLYQLYVQNLAPEGIGELALAFEQLKNKLNDEGLFDSKYKKQLPFYPKRIGVVTSRTGAVIKDICHVAKRRNPLVKILLYSVLVQGENASKEIVQGIEFFNKKCPVDVIIIGRGGGSLEDLWAFNEENVVRAIFASKIPIISAVGHETDYTLSDLASDVRAATPSQAAELAVVEKDALVNYIESLKRDCRYKAYNLFSIKENKFNLLWKHSIFSDKERLLQSRQQELDFLNERLNKVVTDKYVNKFHQMEVIAEKLKVLNPLNVLQRGFSIVKQDDKYIKNIKDIDMDKSLNIKLSDGTVETKIVQIKEK</sequence>
<dbReference type="NCBIfam" id="TIGR00237">
    <property type="entry name" value="xseA"/>
    <property type="match status" value="1"/>
</dbReference>
<comment type="function">
    <text evidence="5">Bidirectionally degrades single-stranded DNA into large acid-insoluble oligonucleotides, which are then degraded further into small acid-soluble oligonucleotides.</text>
</comment>
<keyword evidence="2 5" id="KW-0540">Nuclease</keyword>
<keyword evidence="4 5" id="KW-0269">Exonuclease</keyword>
<dbReference type="GO" id="GO:0006308">
    <property type="term" value="P:DNA catabolic process"/>
    <property type="evidence" value="ECO:0007669"/>
    <property type="project" value="UniProtKB-UniRule"/>
</dbReference>
<evidence type="ECO:0000259" key="7">
    <source>
        <dbReference type="Pfam" id="PF02601"/>
    </source>
</evidence>